<dbReference type="SUPFAM" id="SSF53448">
    <property type="entry name" value="Nucleotide-diphospho-sugar transferases"/>
    <property type="match status" value="1"/>
</dbReference>
<sequence>MFRPGHVSNLIAFPDHLVSSDIPWEREIQMSRVDVIVPCYNYGRFLRECVESVLSQPVDLRVLIIDDCSGDDTPQVAAALAFEDRRVEFRRHEVNQGHIATYNEGLEWVSGDYNVLLSADDLLIEGALLRASRLMDANPDVGLVYGRVIWFRSGNERALAEIGVSNDGYTVIPGMEWIESLCREGSNRITSPEAMVRTRLQTELGGYRTELPHTADMEMWMRFAARCDVGEIHAPQAFYRVHGNNMSDSYYEKSPSMDLTVTASDLFGRKAAFDSIFHDKGQTLAEADRLHRLAYEGLGWSAFWQAHKLFDRGEASECQRFLNLASDFFPGIAARPEWTRMRWKQRMGPRAWSKLSRVFRGIRQGGRGGSRVAPALS</sequence>
<dbReference type="PANTHER" id="PTHR43685">
    <property type="entry name" value="GLYCOSYLTRANSFERASE"/>
    <property type="match status" value="1"/>
</dbReference>
<dbReference type="Gene3D" id="3.90.550.10">
    <property type="entry name" value="Spore Coat Polysaccharide Biosynthesis Protein SpsA, Chain A"/>
    <property type="match status" value="1"/>
</dbReference>
<accession>A0A5B9WD96</accession>
<dbReference type="Proteomes" id="UP000324233">
    <property type="component" value="Chromosome"/>
</dbReference>
<keyword evidence="2" id="KW-0328">Glycosyltransferase</keyword>
<evidence type="ECO:0000313" key="3">
    <source>
        <dbReference type="Proteomes" id="UP000324233"/>
    </source>
</evidence>
<dbReference type="InterPro" id="IPR001173">
    <property type="entry name" value="Glyco_trans_2-like"/>
</dbReference>
<dbReference type="KEGG" id="agv:OJF2_64420"/>
<name>A0A5B9WD96_9BACT</name>
<dbReference type="CDD" id="cd00761">
    <property type="entry name" value="Glyco_tranf_GTA_type"/>
    <property type="match status" value="1"/>
</dbReference>
<gene>
    <name evidence="2" type="primary">pglI_3</name>
    <name evidence="2" type="ORF">OJF2_64420</name>
</gene>
<keyword evidence="3" id="KW-1185">Reference proteome</keyword>
<protein>
    <submittedName>
        <fullName evidence="2">GalNAc(5)-diNAcBac-PP-undecaprenol beta-1,3-glucosyltransferase</fullName>
        <ecNumber evidence="2">2.4.1.293</ecNumber>
    </submittedName>
</protein>
<reference evidence="2 3" key="1">
    <citation type="submission" date="2019-08" db="EMBL/GenBank/DDBJ databases">
        <title>Deep-cultivation of Planctomycetes and their phenomic and genomic characterization uncovers novel biology.</title>
        <authorList>
            <person name="Wiegand S."/>
            <person name="Jogler M."/>
            <person name="Boedeker C."/>
            <person name="Pinto D."/>
            <person name="Vollmers J."/>
            <person name="Rivas-Marin E."/>
            <person name="Kohn T."/>
            <person name="Peeters S.H."/>
            <person name="Heuer A."/>
            <person name="Rast P."/>
            <person name="Oberbeckmann S."/>
            <person name="Bunk B."/>
            <person name="Jeske O."/>
            <person name="Meyerdierks A."/>
            <person name="Storesund J.E."/>
            <person name="Kallscheuer N."/>
            <person name="Luecker S."/>
            <person name="Lage O.M."/>
            <person name="Pohl T."/>
            <person name="Merkel B.J."/>
            <person name="Hornburger P."/>
            <person name="Mueller R.-W."/>
            <person name="Bruemmer F."/>
            <person name="Labrenz M."/>
            <person name="Spormann A.M."/>
            <person name="Op den Camp H."/>
            <person name="Overmann J."/>
            <person name="Amann R."/>
            <person name="Jetten M.S.M."/>
            <person name="Mascher T."/>
            <person name="Medema M.H."/>
            <person name="Devos D.P."/>
            <person name="Kaster A.-K."/>
            <person name="Ovreas L."/>
            <person name="Rohde M."/>
            <person name="Galperin M.Y."/>
            <person name="Jogler C."/>
        </authorList>
    </citation>
    <scope>NUCLEOTIDE SEQUENCE [LARGE SCALE GENOMIC DNA]</scope>
    <source>
        <strain evidence="2 3">OJF2</strain>
    </source>
</reference>
<evidence type="ECO:0000259" key="1">
    <source>
        <dbReference type="Pfam" id="PF00535"/>
    </source>
</evidence>
<feature type="domain" description="Glycosyltransferase 2-like" evidence="1">
    <location>
        <begin position="35"/>
        <end position="175"/>
    </location>
</feature>
<dbReference type="PANTHER" id="PTHR43685:SF11">
    <property type="entry name" value="GLYCOSYLTRANSFERASE TAGX-RELATED"/>
    <property type="match status" value="1"/>
</dbReference>
<dbReference type="EMBL" id="CP042997">
    <property type="protein sequence ID" value="QEH37850.1"/>
    <property type="molecule type" value="Genomic_DNA"/>
</dbReference>
<dbReference type="InterPro" id="IPR029044">
    <property type="entry name" value="Nucleotide-diphossugar_trans"/>
</dbReference>
<proteinExistence type="predicted"/>
<keyword evidence="2" id="KW-0808">Transferase</keyword>
<dbReference type="Pfam" id="PF00535">
    <property type="entry name" value="Glycos_transf_2"/>
    <property type="match status" value="1"/>
</dbReference>
<dbReference type="InterPro" id="IPR050834">
    <property type="entry name" value="Glycosyltransf_2"/>
</dbReference>
<organism evidence="2 3">
    <name type="scientific">Aquisphaera giovannonii</name>
    <dbReference type="NCBI Taxonomy" id="406548"/>
    <lineage>
        <taxon>Bacteria</taxon>
        <taxon>Pseudomonadati</taxon>
        <taxon>Planctomycetota</taxon>
        <taxon>Planctomycetia</taxon>
        <taxon>Isosphaerales</taxon>
        <taxon>Isosphaeraceae</taxon>
        <taxon>Aquisphaera</taxon>
    </lineage>
</organism>
<evidence type="ECO:0000313" key="2">
    <source>
        <dbReference type="EMBL" id="QEH37850.1"/>
    </source>
</evidence>
<dbReference type="GO" id="GO:0016757">
    <property type="term" value="F:glycosyltransferase activity"/>
    <property type="evidence" value="ECO:0007669"/>
    <property type="project" value="UniProtKB-KW"/>
</dbReference>
<dbReference type="AlphaFoldDB" id="A0A5B9WD96"/>
<dbReference type="EC" id="2.4.1.293" evidence="2"/>
<dbReference type="RefSeq" id="WP_210420247.1">
    <property type="nucleotide sequence ID" value="NZ_CP042997.1"/>
</dbReference>